<evidence type="ECO:0000313" key="1">
    <source>
        <dbReference type="EMBL" id="GAI85689.1"/>
    </source>
</evidence>
<gene>
    <name evidence="1" type="ORF">S12H4_17517</name>
</gene>
<reference evidence="1" key="1">
    <citation type="journal article" date="2014" name="Front. Microbiol.">
        <title>High frequency of phylogenetically diverse reductive dehalogenase-homologous genes in deep subseafloor sedimentary metagenomes.</title>
        <authorList>
            <person name="Kawai M."/>
            <person name="Futagami T."/>
            <person name="Toyoda A."/>
            <person name="Takaki Y."/>
            <person name="Nishi S."/>
            <person name="Hori S."/>
            <person name="Arai W."/>
            <person name="Tsubouchi T."/>
            <person name="Morono Y."/>
            <person name="Uchiyama I."/>
            <person name="Ito T."/>
            <person name="Fujiyama A."/>
            <person name="Inagaki F."/>
            <person name="Takami H."/>
        </authorList>
    </citation>
    <scope>NUCLEOTIDE SEQUENCE</scope>
    <source>
        <strain evidence="1">Expedition CK06-06</strain>
    </source>
</reference>
<feature type="non-terminal residue" evidence="1">
    <location>
        <position position="1"/>
    </location>
</feature>
<protein>
    <submittedName>
        <fullName evidence="1">Uncharacterized protein</fullName>
    </submittedName>
</protein>
<organism evidence="1">
    <name type="scientific">marine sediment metagenome</name>
    <dbReference type="NCBI Taxonomy" id="412755"/>
    <lineage>
        <taxon>unclassified sequences</taxon>
        <taxon>metagenomes</taxon>
        <taxon>ecological metagenomes</taxon>
    </lineage>
</organism>
<comment type="caution">
    <text evidence="1">The sequence shown here is derived from an EMBL/GenBank/DDBJ whole genome shotgun (WGS) entry which is preliminary data.</text>
</comment>
<accession>X1U057</accession>
<proteinExistence type="predicted"/>
<dbReference type="AlphaFoldDB" id="X1U057"/>
<sequence>SGKVTVKNLNEEIVKELPQNIEQRFKSHLSKALAEERKNKYLSPTQFLQEFKGRVILEISVKGFHLNNETSEVFEKSLREYKHVFSYLSACKDFLGNVKLDSYNIETEDIRTFNYGIYDKVPQIFYIYDKNQPKFLKIINTEFQKVKLPKILFKIDKESLGKIKERCCLDNFNKIFQNKKKYVEIIEKITRSMDWFYKGIVEGDRTDEAIALFISLEILMSTKPDKFSSLSDDLAENLAIITKSGVEDRYKAKKDFKNNIYQLRNAIMHRGKKIETAEDFNSIETLRTCIVWSLMWIIKNIEVLKDNKKYTTDKLIEYFEKQKLK</sequence>
<dbReference type="EMBL" id="BARW01008573">
    <property type="protein sequence ID" value="GAI85689.1"/>
    <property type="molecule type" value="Genomic_DNA"/>
</dbReference>
<name>X1U057_9ZZZZ</name>